<feature type="signal peptide" evidence="2">
    <location>
        <begin position="1"/>
        <end position="22"/>
    </location>
</feature>
<dbReference type="InterPro" id="IPR005322">
    <property type="entry name" value="Peptidase_C69"/>
</dbReference>
<dbReference type="EMBL" id="AP027081">
    <property type="protein sequence ID" value="BDU77785.1"/>
    <property type="molecule type" value="Genomic_DNA"/>
</dbReference>
<keyword evidence="1" id="KW-0645">Protease</keyword>
<protein>
    <recommendedName>
        <fullName evidence="1">Dipeptidase</fullName>
        <ecNumber evidence="1">3.4.-.-</ecNumber>
    </recommendedName>
</protein>
<dbReference type="RefSeq" id="WP_316410417.1">
    <property type="nucleotide sequence ID" value="NZ_AP027081.1"/>
</dbReference>
<dbReference type="GO" id="GO:0070004">
    <property type="term" value="F:cysteine-type exopeptidase activity"/>
    <property type="evidence" value="ECO:0007669"/>
    <property type="project" value="InterPro"/>
</dbReference>
<evidence type="ECO:0000256" key="2">
    <source>
        <dbReference type="SAM" id="SignalP"/>
    </source>
</evidence>
<dbReference type="GO" id="GO:0006508">
    <property type="term" value="P:proteolysis"/>
    <property type="evidence" value="ECO:0007669"/>
    <property type="project" value="UniProtKB-KW"/>
</dbReference>
<evidence type="ECO:0000313" key="4">
    <source>
        <dbReference type="Proteomes" id="UP001228113"/>
    </source>
</evidence>
<name>A0AA48GY66_9BACT</name>
<keyword evidence="1" id="KW-0224">Dipeptidase</keyword>
<dbReference type="Pfam" id="PF03577">
    <property type="entry name" value="Peptidase_C69"/>
    <property type="match status" value="1"/>
</dbReference>
<evidence type="ECO:0000313" key="3">
    <source>
        <dbReference type="EMBL" id="BDU77785.1"/>
    </source>
</evidence>
<keyword evidence="4" id="KW-1185">Reference proteome</keyword>
<sequence>MTPLLRTLTAAAAVLVSSLAQPLVGCTNILVTKGASKDGSTMIAYSADSHTLYGELYYKAAGLHLPGELRDIVEWDTGKFLGRIKEAPVTYARVGNMNERQVSIGETTFGGRKELQEPAGIVDYGSLMYIALERARTAREAIQVMADLVAEYGYASEGESISVADPNEAWIFEIIGKGKGQKGAVWVAVKLPDGTISSHANHARISTFPLNEPQNCLYAKDVIEFARKNGWYKGADKDFSFTDVYAPADFGALRFCEARVWSVFHRAAPSLKIPADIALGKPGARPMPLWIKPDQKLAVRDVMELMRDHYEGTELDMSKDVGAGPYHLPYRWRPMEWKSEGKDYLHERAISTQQTGWSFVSQSRAFLPDPVGGVLWFGVDDTFTTVYVPMYCAITSVPRTFAEGTGSWNEFSWDSAFWTFNFVSNYAYTRWDDMIVDVQKVQRELEGGYFARQAEIEAQALALYRQNPLQARAFLTDYSCRLGDQATARWKKLGEFLIWKYLDGNVRDAKGQVTHPAYAPDWYKRIVQDKGEDLKIPAGQAGH</sequence>
<reference evidence="3" key="1">
    <citation type="journal article" date="2023" name="Int. J. Syst. Evol. Microbiol.">
        <title>Mesoterricola silvestris gen. nov., sp. nov., Mesoterricola sediminis sp. nov., Geothrix oryzae sp. nov., Geothrix edaphica sp. nov., Geothrix rubra sp. nov., and Geothrix limicola sp. nov., six novel members of Acidobacteriota isolated from soils.</title>
        <authorList>
            <person name="Itoh H."/>
            <person name="Sugisawa Y."/>
            <person name="Mise K."/>
            <person name="Xu Z."/>
            <person name="Kuniyasu M."/>
            <person name="Ushijima N."/>
            <person name="Kawano K."/>
            <person name="Kobayashi E."/>
            <person name="Shiratori Y."/>
            <person name="Masuda Y."/>
            <person name="Senoo K."/>
        </authorList>
    </citation>
    <scope>NUCLEOTIDE SEQUENCE</scope>
    <source>
        <strain evidence="3">W786</strain>
    </source>
</reference>
<proteinExistence type="inferred from homology"/>
<dbReference type="KEGG" id="msea:METESE_27430"/>
<dbReference type="AlphaFoldDB" id="A0AA48GY66"/>
<dbReference type="PANTHER" id="PTHR12994:SF17">
    <property type="entry name" value="LD30995P"/>
    <property type="match status" value="1"/>
</dbReference>
<comment type="catalytic activity">
    <reaction evidence="1">
        <text>an L-aminoacyl-L-amino acid + H2O = 2 an L-alpha-amino acid</text>
        <dbReference type="Rhea" id="RHEA:48940"/>
        <dbReference type="ChEBI" id="CHEBI:15377"/>
        <dbReference type="ChEBI" id="CHEBI:59869"/>
        <dbReference type="ChEBI" id="CHEBI:77460"/>
    </reaction>
</comment>
<evidence type="ECO:0000256" key="1">
    <source>
        <dbReference type="RuleBase" id="RU364089"/>
    </source>
</evidence>
<organism evidence="3 4">
    <name type="scientific">Mesoterricola sediminis</name>
    <dbReference type="NCBI Taxonomy" id="2927980"/>
    <lineage>
        <taxon>Bacteria</taxon>
        <taxon>Pseudomonadati</taxon>
        <taxon>Acidobacteriota</taxon>
        <taxon>Holophagae</taxon>
        <taxon>Holophagales</taxon>
        <taxon>Holophagaceae</taxon>
        <taxon>Mesoterricola</taxon>
    </lineage>
</organism>
<keyword evidence="2" id="KW-0732">Signal</keyword>
<gene>
    <name evidence="3" type="ORF">METESE_27430</name>
</gene>
<dbReference type="GO" id="GO:0016805">
    <property type="term" value="F:dipeptidase activity"/>
    <property type="evidence" value="ECO:0007669"/>
    <property type="project" value="UniProtKB-KW"/>
</dbReference>
<dbReference type="Proteomes" id="UP001228113">
    <property type="component" value="Chromosome"/>
</dbReference>
<feature type="chain" id="PRO_5041331018" description="Dipeptidase" evidence="2">
    <location>
        <begin position="23"/>
        <end position="543"/>
    </location>
</feature>
<accession>A0AA48GY66</accession>
<comment type="similarity">
    <text evidence="1">Belongs to the peptidase C69 family.</text>
</comment>
<keyword evidence="1" id="KW-0378">Hydrolase</keyword>
<dbReference type="EC" id="3.4.-.-" evidence="1"/>
<dbReference type="Gene3D" id="3.60.60.10">
    <property type="entry name" value="Penicillin V Acylase, Chain A"/>
    <property type="match status" value="1"/>
</dbReference>
<dbReference type="PANTHER" id="PTHR12994">
    <property type="entry name" value="SECERNIN"/>
    <property type="match status" value="1"/>
</dbReference>